<gene>
    <name evidence="1" type="ORF">DB891_03910</name>
</gene>
<dbReference type="EMBL" id="QCZH01000002">
    <property type="protein sequence ID" value="PWA10987.1"/>
    <property type="molecule type" value="Genomic_DNA"/>
</dbReference>
<evidence type="ECO:0000313" key="2">
    <source>
        <dbReference type="Proteomes" id="UP000245618"/>
    </source>
</evidence>
<keyword evidence="2" id="KW-1185">Reference proteome</keyword>
<organism evidence="1 2">
    <name type="scientific">Flavobacterium laiguense</name>
    <dbReference type="NCBI Taxonomy" id="2169409"/>
    <lineage>
        <taxon>Bacteria</taxon>
        <taxon>Pseudomonadati</taxon>
        <taxon>Bacteroidota</taxon>
        <taxon>Flavobacteriia</taxon>
        <taxon>Flavobacteriales</taxon>
        <taxon>Flavobacteriaceae</taxon>
        <taxon>Flavobacterium</taxon>
    </lineage>
</organism>
<dbReference type="RefSeq" id="WP_116760798.1">
    <property type="nucleotide sequence ID" value="NZ_QCZH01000002.1"/>
</dbReference>
<accession>A0A2U1K0G6</accession>
<comment type="caution">
    <text evidence="1">The sequence shown here is derived from an EMBL/GenBank/DDBJ whole genome shotgun (WGS) entry which is preliminary data.</text>
</comment>
<name>A0A2U1K0G6_9FLAO</name>
<dbReference type="Proteomes" id="UP000245618">
    <property type="component" value="Unassembled WGS sequence"/>
</dbReference>
<dbReference type="AlphaFoldDB" id="A0A2U1K0G6"/>
<evidence type="ECO:0008006" key="3">
    <source>
        <dbReference type="Google" id="ProtNLM"/>
    </source>
</evidence>
<protein>
    <recommendedName>
        <fullName evidence="3">SbsA Ig-like domain-containing protein</fullName>
    </recommendedName>
</protein>
<proteinExistence type="predicted"/>
<sequence>MKKITLDPSIAAVVDIENIAHNERVVINFTSDANWVGDFAFKVYNSEKKNSEIVVVNALIVQDNQMTLTLEPAPQNIPDGTKYYEISSVSTKRLLFKGSLKINR</sequence>
<evidence type="ECO:0000313" key="1">
    <source>
        <dbReference type="EMBL" id="PWA10987.1"/>
    </source>
</evidence>
<reference evidence="1 2" key="1">
    <citation type="submission" date="2018-04" db="EMBL/GenBank/DDBJ databases">
        <title>Flavobacterium sp. nov., isolated from glacier ice.</title>
        <authorList>
            <person name="Liu Q."/>
            <person name="Xin Y.-H."/>
        </authorList>
    </citation>
    <scope>NUCLEOTIDE SEQUENCE [LARGE SCALE GENOMIC DNA]</scope>
    <source>
        <strain evidence="1 2">LB2P30</strain>
    </source>
</reference>